<evidence type="ECO:0000313" key="9">
    <source>
        <dbReference type="EMBL" id="KXS10865.1"/>
    </source>
</evidence>
<keyword evidence="5" id="KW-0158">Chromosome</keyword>
<dbReference type="GO" id="GO:0042162">
    <property type="term" value="F:telomeric DNA binding"/>
    <property type="evidence" value="ECO:0007669"/>
    <property type="project" value="TreeGrafter"/>
</dbReference>
<gene>
    <name evidence="9" type="ORF">M427DRAFT_73449</name>
</gene>
<keyword evidence="10" id="KW-1185">Reference proteome</keyword>
<evidence type="ECO:0000256" key="7">
    <source>
        <dbReference type="ARBA" id="ARBA00023125"/>
    </source>
</evidence>
<organism evidence="9 10">
    <name type="scientific">Gonapodya prolifera (strain JEL478)</name>
    <name type="common">Monoblepharis prolifera</name>
    <dbReference type="NCBI Taxonomy" id="1344416"/>
    <lineage>
        <taxon>Eukaryota</taxon>
        <taxon>Fungi</taxon>
        <taxon>Fungi incertae sedis</taxon>
        <taxon>Chytridiomycota</taxon>
        <taxon>Chytridiomycota incertae sedis</taxon>
        <taxon>Monoblepharidomycetes</taxon>
        <taxon>Monoblepharidales</taxon>
        <taxon>Gonapodyaceae</taxon>
        <taxon>Gonapodya</taxon>
    </lineage>
</organism>
<reference evidence="9 10" key="1">
    <citation type="journal article" date="2015" name="Genome Biol. Evol.">
        <title>Phylogenomic analyses indicate that early fungi evolved digesting cell walls of algal ancestors of land plants.</title>
        <authorList>
            <person name="Chang Y."/>
            <person name="Wang S."/>
            <person name="Sekimoto S."/>
            <person name="Aerts A.L."/>
            <person name="Choi C."/>
            <person name="Clum A."/>
            <person name="LaButti K.M."/>
            <person name="Lindquist E.A."/>
            <person name="Yee Ngan C."/>
            <person name="Ohm R.A."/>
            <person name="Salamov A.A."/>
            <person name="Grigoriev I.V."/>
            <person name="Spatafora J.W."/>
            <person name="Berbee M.L."/>
        </authorList>
    </citation>
    <scope>NUCLEOTIDE SEQUENCE [LARGE SCALE GENOMIC DNA]</scope>
    <source>
        <strain evidence="9 10">JEL478</strain>
    </source>
</reference>
<keyword evidence="8" id="KW-0539">Nucleus</keyword>
<dbReference type="InterPro" id="IPR042617">
    <property type="entry name" value="CTC1-like"/>
</dbReference>
<sequence>MSDGSRGLDEASLRFFRISTISSLSSLPPIPQDHATAKPGAPDDPIPILLVTLHAGWPLSQPLHLRKATDSFFLSDRTGAIRCHFGQGAPQTRHALVELVFSGCTSGDDAGKRDSLDITADSPSTSATVVHDAKSLMKYTQSPWSGAPLCVPSFTYVPDAVASAAVGVPGNARPKPSPATLHSGLLVISDTPFPVPRHHPLNKIHSYHFNSDDFDPLSNTPEARGWTADLEKFPHLHAATLLGALRPVNQYLEGSASRDKAPFSNGAMDPESPLLPVPTLVDPAVRTFTRTMLPRLTSVTLRGVVSAKSPIIRGRSSGGVFFLNVRYGEQNRSAVDVASTNVDTKETNGPATTPEELEKKGIQASTHPSEVFAGASFFSTNLVFKLAHPHSFHAILRVGGEYVFSDFAVKQMGNQRVAAFVDGKSRVWTVVSPENSERREAEGGGGAAVPSSRMVRGHELLEQFGRKLEVAGAISDSTTFLISYTGTVSQLPSNLLTGRLLILDDELELHFHQQILPPLDLARGCLLECRNVHLTRTVEGKAILVACVRSTVEVKALAGLGPRVPVPTTNQIQYPVLVSMAQIASPLDVVHFHVLHCDLRRKGLTRYLSRSDLFGSSDPPFDGLLVALAKRWAPHGGTHAPAPDAFASFLDHSKCTAVRIGFELRRMPTISAVLRHQLVTEASLGEDYGVKSFRPSDLNMDRAVIVGRLDVSTKAHFVLIDGTGTIPLIIDRAPMSPLSGFFDPRARGGIWMIERWEVVVERVEPGGSVVWIQCSQEDIVCLVTVDSLQTKEVEPREGSADPTEVLAAESASTIMEEPAQPRRGVSLLIKITHISLPKLFDVTENSVEYRAQCEGVVSFDDIEGATPGETADVTGNLAHVFFAGEAAKYMAFIEVGRCYRFRGVTMREVPGVPGEIIADAEELFNLDILSKSGFATLHSDESGEQLQLESHDSDDAVSLLTQDHEMTIEDANLCVEPSTSVPTSTLGTERGVVLDLLGHVTFNLQWQSSLSPTFPMLHVTYPSHAAELTSIQDILNSGDANSGKFAPHGYLERLVSFQGVVVAKEFRDGESSGMSWLSYASHKVRHSAADVFRNYGVGTGKAGRVLYLRIRDLRGLDVLDFYWDIGVTAWPLGLLRGSIVRIWQSARKASKGGRSVYCVSLSCTSVEVCGQSKATSGPLSSWNGQLGEIPFAYLASLPAYYLCELLEVDTMNLRTYVRIECRIIALAEVSFRFACEVCGMAFRDRRCINSCGSGRGRFTSEARAVVEDGTGEAHVYFEGAKAVFSLLRVTQGLENYFQDISSKNGDLWYRNLDFYSTGDDDDIFGDTLVSQDVSGEDALLRTLCRDASIFRDVVVYGKRYRREGDEKYPRRTIKFNSGDAPLETLSLARLIVKAVALEDIDIGIEVARHFPND</sequence>
<evidence type="ECO:0000256" key="2">
    <source>
        <dbReference type="ARBA" id="ARBA00004574"/>
    </source>
</evidence>
<dbReference type="GO" id="GO:1990879">
    <property type="term" value="C:CST complex"/>
    <property type="evidence" value="ECO:0007669"/>
    <property type="project" value="TreeGrafter"/>
</dbReference>
<keyword evidence="6" id="KW-0779">Telomere</keyword>
<dbReference type="GO" id="GO:0003697">
    <property type="term" value="F:single-stranded DNA binding"/>
    <property type="evidence" value="ECO:0007669"/>
    <property type="project" value="InterPro"/>
</dbReference>
<dbReference type="PANTHER" id="PTHR14865">
    <property type="entry name" value="CST COMPLEX SUBUNIT CTC1"/>
    <property type="match status" value="1"/>
</dbReference>
<dbReference type="STRING" id="1344416.A0A139A2X6"/>
<evidence type="ECO:0000256" key="4">
    <source>
        <dbReference type="ARBA" id="ARBA00016175"/>
    </source>
</evidence>
<dbReference type="OrthoDB" id="2314520at2759"/>
<accession>A0A139A2X6</accession>
<dbReference type="EMBL" id="KQ965812">
    <property type="protein sequence ID" value="KXS10865.1"/>
    <property type="molecule type" value="Genomic_DNA"/>
</dbReference>
<dbReference type="GO" id="GO:0045740">
    <property type="term" value="P:positive regulation of DNA replication"/>
    <property type="evidence" value="ECO:0007669"/>
    <property type="project" value="TreeGrafter"/>
</dbReference>
<evidence type="ECO:0000313" key="10">
    <source>
        <dbReference type="Proteomes" id="UP000070544"/>
    </source>
</evidence>
<evidence type="ECO:0000256" key="6">
    <source>
        <dbReference type="ARBA" id="ARBA00022895"/>
    </source>
</evidence>
<evidence type="ECO:0000256" key="8">
    <source>
        <dbReference type="ARBA" id="ARBA00023242"/>
    </source>
</evidence>
<dbReference type="Pfam" id="PF15489">
    <property type="entry name" value="CTC1"/>
    <property type="match status" value="2"/>
</dbReference>
<comment type="subcellular location">
    <subcellularLocation>
        <location evidence="2">Chromosome</location>
        <location evidence="2">Telomere</location>
    </subcellularLocation>
    <subcellularLocation>
        <location evidence="1">Nucleus</location>
    </subcellularLocation>
</comment>
<comment type="similarity">
    <text evidence="3">Belongs to the CTC1 family.</text>
</comment>
<evidence type="ECO:0000256" key="5">
    <source>
        <dbReference type="ARBA" id="ARBA00022454"/>
    </source>
</evidence>
<dbReference type="InterPro" id="IPR029156">
    <property type="entry name" value="CTC1"/>
</dbReference>
<proteinExistence type="inferred from homology"/>
<evidence type="ECO:0000256" key="3">
    <source>
        <dbReference type="ARBA" id="ARBA00006332"/>
    </source>
</evidence>
<protein>
    <recommendedName>
        <fullName evidence="4">CST complex subunit CTC1</fullName>
    </recommendedName>
</protein>
<dbReference type="PANTHER" id="PTHR14865:SF2">
    <property type="entry name" value="CST COMPLEX SUBUNIT CTC1"/>
    <property type="match status" value="1"/>
</dbReference>
<keyword evidence="7" id="KW-0238">DNA-binding</keyword>
<dbReference type="GO" id="GO:0010833">
    <property type="term" value="P:telomere maintenance via telomere lengthening"/>
    <property type="evidence" value="ECO:0007669"/>
    <property type="project" value="TreeGrafter"/>
</dbReference>
<name>A0A139A2X6_GONPJ</name>
<evidence type="ECO:0000256" key="1">
    <source>
        <dbReference type="ARBA" id="ARBA00004123"/>
    </source>
</evidence>
<dbReference type="Proteomes" id="UP000070544">
    <property type="component" value="Unassembled WGS sequence"/>
</dbReference>